<dbReference type="RefSeq" id="WP_126628637.1">
    <property type="nucleotide sequence ID" value="NZ_BIFT01000001.1"/>
</dbReference>
<dbReference type="AlphaFoldDB" id="A0A402BAR1"/>
<keyword evidence="3" id="KW-1185">Reference proteome</keyword>
<keyword evidence="1" id="KW-1133">Transmembrane helix</keyword>
<gene>
    <name evidence="2" type="ORF">KDA_39030</name>
</gene>
<name>A0A402BAR1_9CHLR</name>
<feature type="transmembrane region" description="Helical" evidence="1">
    <location>
        <begin position="157"/>
        <end position="180"/>
    </location>
</feature>
<feature type="transmembrane region" description="Helical" evidence="1">
    <location>
        <begin position="245"/>
        <end position="267"/>
    </location>
</feature>
<feature type="transmembrane region" description="Helical" evidence="1">
    <location>
        <begin position="66"/>
        <end position="94"/>
    </location>
</feature>
<keyword evidence="1" id="KW-0472">Membrane</keyword>
<feature type="transmembrane region" description="Helical" evidence="1">
    <location>
        <begin position="106"/>
        <end position="130"/>
    </location>
</feature>
<reference evidence="3" key="1">
    <citation type="submission" date="2018-12" db="EMBL/GenBank/DDBJ databases">
        <title>Tengunoibacter tsumagoiensis gen. nov., sp. nov., Dictyobacter kobayashii sp. nov., D. alpinus sp. nov., and D. joshuensis sp. nov. and description of Dictyobacteraceae fam. nov. within the order Ktedonobacterales isolated from Tengu-no-mugimeshi.</title>
        <authorList>
            <person name="Wang C.M."/>
            <person name="Zheng Y."/>
            <person name="Sakai Y."/>
            <person name="Toyoda A."/>
            <person name="Minakuchi Y."/>
            <person name="Abe K."/>
            <person name="Yokota A."/>
            <person name="Yabe S."/>
        </authorList>
    </citation>
    <scope>NUCLEOTIDE SEQUENCE [LARGE SCALE GENOMIC DNA]</scope>
    <source>
        <strain evidence="3">Uno16</strain>
    </source>
</reference>
<organism evidence="2 3">
    <name type="scientific">Dictyobacter alpinus</name>
    <dbReference type="NCBI Taxonomy" id="2014873"/>
    <lineage>
        <taxon>Bacteria</taxon>
        <taxon>Bacillati</taxon>
        <taxon>Chloroflexota</taxon>
        <taxon>Ktedonobacteria</taxon>
        <taxon>Ktedonobacterales</taxon>
        <taxon>Dictyobacteraceae</taxon>
        <taxon>Dictyobacter</taxon>
    </lineage>
</organism>
<accession>A0A402BAR1</accession>
<proteinExistence type="predicted"/>
<keyword evidence="1" id="KW-0812">Transmembrane</keyword>
<feature type="transmembrane region" description="Helical" evidence="1">
    <location>
        <begin position="295"/>
        <end position="314"/>
    </location>
</feature>
<comment type="caution">
    <text evidence="2">The sequence shown here is derived from an EMBL/GenBank/DDBJ whole genome shotgun (WGS) entry which is preliminary data.</text>
</comment>
<protein>
    <submittedName>
        <fullName evidence="2">Uncharacterized protein</fullName>
    </submittedName>
</protein>
<dbReference type="EMBL" id="BIFT01000001">
    <property type="protein sequence ID" value="GCE28419.1"/>
    <property type="molecule type" value="Genomic_DNA"/>
</dbReference>
<sequence>MSILEICVILCLSLAFLYMGSRGLKRDFSTVASSDQLWKSMLRWHVLSDVTSPSPQMLEEIKQSWCYLRAMTVIGGGISLLLLLIVMVAFSLLTTGTIIGDYVNDGMFFTAITYSNVVVGFGLGGAFAVWHLRRVARRKVTYAELRQRQLSDYQGTLLPWIPLAAVVETLLLNWLFAPHIGKAVQVQWNDSIVTLPNNLWVINIVPAAMILVAIVAQCLMLIVTRMSRLLITADPKVSQHADDMLRANVISMVQIYALATVFSLGMIQINVIMRNLWASHYWTDGNMPFKTMPEIFMFVLVLTLVGGGGLAALYSPLGGNHTGWPWQPKRIEQTRLEQ</sequence>
<feature type="transmembrane region" description="Helical" evidence="1">
    <location>
        <begin position="200"/>
        <end position="224"/>
    </location>
</feature>
<evidence type="ECO:0000313" key="3">
    <source>
        <dbReference type="Proteomes" id="UP000287171"/>
    </source>
</evidence>
<dbReference type="OrthoDB" id="9826508at2"/>
<feature type="transmembrane region" description="Helical" evidence="1">
    <location>
        <begin position="6"/>
        <end position="24"/>
    </location>
</feature>
<evidence type="ECO:0000256" key="1">
    <source>
        <dbReference type="SAM" id="Phobius"/>
    </source>
</evidence>
<evidence type="ECO:0000313" key="2">
    <source>
        <dbReference type="EMBL" id="GCE28419.1"/>
    </source>
</evidence>
<dbReference type="Proteomes" id="UP000287171">
    <property type="component" value="Unassembled WGS sequence"/>
</dbReference>